<dbReference type="EMBL" id="JBFBVU010000006">
    <property type="protein sequence ID" value="MEV8466541.1"/>
    <property type="molecule type" value="Genomic_DNA"/>
</dbReference>
<proteinExistence type="predicted"/>
<keyword evidence="2" id="KW-1185">Reference proteome</keyword>
<gene>
    <name evidence="1" type="ORF">AB0T83_07065</name>
</gene>
<comment type="caution">
    <text evidence="1">The sequence shown here is derived from an EMBL/GenBank/DDBJ whole genome shotgun (WGS) entry which is preliminary data.</text>
</comment>
<dbReference type="InterPro" id="IPR031876">
    <property type="entry name" value="DUF4760"/>
</dbReference>
<protein>
    <recommendedName>
        <fullName evidence="3">DUF4760 domain-containing protein</fullName>
    </recommendedName>
</protein>
<name>A0ABV3L4U1_9RHOB</name>
<dbReference type="RefSeq" id="WP_366192337.1">
    <property type="nucleotide sequence ID" value="NZ_JBFBVU010000006.1"/>
</dbReference>
<accession>A0ABV3L4U1</accession>
<dbReference type="Pfam" id="PF15956">
    <property type="entry name" value="DUF4760"/>
    <property type="match status" value="1"/>
</dbReference>
<evidence type="ECO:0000313" key="1">
    <source>
        <dbReference type="EMBL" id="MEV8466541.1"/>
    </source>
</evidence>
<reference evidence="1 2" key="1">
    <citation type="submission" date="2024-07" db="EMBL/GenBank/DDBJ databases">
        <authorList>
            <person name="Kang M."/>
        </authorList>
    </citation>
    <scope>NUCLEOTIDE SEQUENCE [LARGE SCALE GENOMIC DNA]</scope>
    <source>
        <strain evidence="1 2">DFM31</strain>
    </source>
</reference>
<dbReference type="Proteomes" id="UP001553161">
    <property type="component" value="Unassembled WGS sequence"/>
</dbReference>
<evidence type="ECO:0008006" key="3">
    <source>
        <dbReference type="Google" id="ProtNLM"/>
    </source>
</evidence>
<sequence>MGILPLLTLILGVFSGLIIATGAPDWLSELAWQKGYFTTEAMQLLLIAAVLTQARRIRTGGQENHKRETRIATLDFIASVWGYYDTSRIALERKFPKSVVLLEELTKEDKEHVDVLLNTMNIVAAGIRHDALNRSVITDVYGRHYLAVNQKYAAYVAERAQRARTDPWPHLTWFLGELGKSVGAKA</sequence>
<organism evidence="1 2">
    <name type="scientific">Meridianimarinicoccus marinus</name>
    <dbReference type="NCBI Taxonomy" id="3231483"/>
    <lineage>
        <taxon>Bacteria</taxon>
        <taxon>Pseudomonadati</taxon>
        <taxon>Pseudomonadota</taxon>
        <taxon>Alphaproteobacteria</taxon>
        <taxon>Rhodobacterales</taxon>
        <taxon>Paracoccaceae</taxon>
        <taxon>Meridianimarinicoccus</taxon>
    </lineage>
</organism>
<evidence type="ECO:0000313" key="2">
    <source>
        <dbReference type="Proteomes" id="UP001553161"/>
    </source>
</evidence>